<organism evidence="1 2">
    <name type="scientific">Panagrolaimus sp. ES5</name>
    <dbReference type="NCBI Taxonomy" id="591445"/>
    <lineage>
        <taxon>Eukaryota</taxon>
        <taxon>Metazoa</taxon>
        <taxon>Ecdysozoa</taxon>
        <taxon>Nematoda</taxon>
        <taxon>Chromadorea</taxon>
        <taxon>Rhabditida</taxon>
        <taxon>Tylenchina</taxon>
        <taxon>Panagrolaimomorpha</taxon>
        <taxon>Panagrolaimoidea</taxon>
        <taxon>Panagrolaimidae</taxon>
        <taxon>Panagrolaimus</taxon>
    </lineage>
</organism>
<dbReference type="WBParaSite" id="ES5_v2.g29387.t1">
    <property type="protein sequence ID" value="ES5_v2.g29387.t1"/>
    <property type="gene ID" value="ES5_v2.g29387"/>
</dbReference>
<evidence type="ECO:0000313" key="1">
    <source>
        <dbReference type="Proteomes" id="UP000887579"/>
    </source>
</evidence>
<evidence type="ECO:0000313" key="2">
    <source>
        <dbReference type="WBParaSite" id="ES5_v2.g29387.t1"/>
    </source>
</evidence>
<reference evidence="2" key="1">
    <citation type="submission" date="2022-11" db="UniProtKB">
        <authorList>
            <consortium name="WormBaseParasite"/>
        </authorList>
    </citation>
    <scope>IDENTIFICATION</scope>
</reference>
<proteinExistence type="predicted"/>
<dbReference type="Proteomes" id="UP000887579">
    <property type="component" value="Unplaced"/>
</dbReference>
<protein>
    <submittedName>
        <fullName evidence="2">Uncharacterized protein</fullName>
    </submittedName>
</protein>
<sequence>MSIVSLTYISADFMFGVIDGKKVYGMKRDGKFMLIMLSILVLQLIWNAWCFAVILRCHEYIKNIKMAQTKEAQMI</sequence>
<name>A0AC34GIJ1_9BILA</name>
<accession>A0AC34GIJ1</accession>